<evidence type="ECO:0000256" key="2">
    <source>
        <dbReference type="ARBA" id="ARBA00009695"/>
    </source>
</evidence>
<proteinExistence type="inferred from homology"/>
<dbReference type="PANTHER" id="PTHR33602">
    <property type="entry name" value="REGULATORY PROTEIN RECX FAMILY PROTEIN"/>
    <property type="match status" value="1"/>
</dbReference>
<dbReference type="GO" id="GO:0006282">
    <property type="term" value="P:regulation of DNA repair"/>
    <property type="evidence" value="ECO:0007669"/>
    <property type="project" value="UniProtKB-UniRule"/>
</dbReference>
<evidence type="ECO:0000313" key="7">
    <source>
        <dbReference type="EMBL" id="MBC8541103.1"/>
    </source>
</evidence>
<dbReference type="HAMAP" id="MF_01114">
    <property type="entry name" value="RecX"/>
    <property type="match status" value="1"/>
</dbReference>
<dbReference type="InterPro" id="IPR003783">
    <property type="entry name" value="Regulatory_RecX"/>
</dbReference>
<gene>
    <name evidence="5" type="primary">recX</name>
    <name evidence="7" type="ORF">H8698_08975</name>
</gene>
<dbReference type="RefSeq" id="WP_249312942.1">
    <property type="nucleotide sequence ID" value="NZ_JACRSU010000003.1"/>
</dbReference>
<comment type="caution">
    <text evidence="7">The sequence shown here is derived from an EMBL/GenBank/DDBJ whole genome shotgun (WGS) entry which is preliminary data.</text>
</comment>
<feature type="domain" description="RecX second three-helical" evidence="6">
    <location>
        <begin position="107"/>
        <end position="147"/>
    </location>
</feature>
<dbReference type="GO" id="GO:0005737">
    <property type="term" value="C:cytoplasm"/>
    <property type="evidence" value="ECO:0007669"/>
    <property type="project" value="UniProtKB-SubCell"/>
</dbReference>
<name>A0A926DLE1_9FIRM</name>
<evidence type="ECO:0000256" key="5">
    <source>
        <dbReference type="HAMAP-Rule" id="MF_01114"/>
    </source>
</evidence>
<dbReference type="PANTHER" id="PTHR33602:SF1">
    <property type="entry name" value="REGULATORY PROTEIN RECX FAMILY PROTEIN"/>
    <property type="match status" value="1"/>
</dbReference>
<sequence>MKITKIEPQKKHKNRMSVFLDDTFAFGIDAFSLYALKLKENDEIDEIRLREIKNTVLFESAKTYAANLVSARSYTERGMKQKLMDHTGDEATANKVLAFLKEYKLIDDSDYARRFASDCLNLKKYGRRKIKYKLLEKGIPAEIAENAIEELDCNDVEAENLEKLMQKKLGGDFDMKNVMRAKRYFAARGYSFDDIDSTLRKLKAESEDGYSC</sequence>
<dbReference type="Proteomes" id="UP000611762">
    <property type="component" value="Unassembled WGS sequence"/>
</dbReference>
<reference evidence="7" key="1">
    <citation type="submission" date="2020-08" db="EMBL/GenBank/DDBJ databases">
        <title>Genome public.</title>
        <authorList>
            <person name="Liu C."/>
            <person name="Sun Q."/>
        </authorList>
    </citation>
    <scope>NUCLEOTIDE SEQUENCE</scope>
    <source>
        <strain evidence="7">H8</strain>
    </source>
</reference>
<dbReference type="Pfam" id="PF02631">
    <property type="entry name" value="RecX_HTH2"/>
    <property type="match status" value="1"/>
</dbReference>
<keyword evidence="8" id="KW-1185">Reference proteome</keyword>
<evidence type="ECO:0000256" key="3">
    <source>
        <dbReference type="ARBA" id="ARBA00018111"/>
    </source>
</evidence>
<organism evidence="7 8">
    <name type="scientific">Congzhengia minquanensis</name>
    <dbReference type="NCBI Taxonomy" id="2763657"/>
    <lineage>
        <taxon>Bacteria</taxon>
        <taxon>Bacillati</taxon>
        <taxon>Bacillota</taxon>
        <taxon>Clostridia</taxon>
        <taxon>Eubacteriales</taxon>
        <taxon>Oscillospiraceae</taxon>
        <taxon>Congzhengia</taxon>
    </lineage>
</organism>
<protein>
    <recommendedName>
        <fullName evidence="3 5">Regulatory protein RecX</fullName>
    </recommendedName>
</protein>
<comment type="subcellular location">
    <subcellularLocation>
        <location evidence="1 5">Cytoplasm</location>
    </subcellularLocation>
</comment>
<comment type="function">
    <text evidence="5">Modulates RecA activity.</text>
</comment>
<dbReference type="Gene3D" id="1.10.10.10">
    <property type="entry name" value="Winged helix-like DNA-binding domain superfamily/Winged helix DNA-binding domain"/>
    <property type="match status" value="2"/>
</dbReference>
<dbReference type="InterPro" id="IPR036388">
    <property type="entry name" value="WH-like_DNA-bd_sf"/>
</dbReference>
<evidence type="ECO:0000256" key="1">
    <source>
        <dbReference type="ARBA" id="ARBA00004496"/>
    </source>
</evidence>
<evidence type="ECO:0000259" key="6">
    <source>
        <dbReference type="Pfam" id="PF02631"/>
    </source>
</evidence>
<evidence type="ECO:0000256" key="4">
    <source>
        <dbReference type="ARBA" id="ARBA00022490"/>
    </source>
</evidence>
<evidence type="ECO:0000313" key="8">
    <source>
        <dbReference type="Proteomes" id="UP000611762"/>
    </source>
</evidence>
<accession>A0A926DLE1</accession>
<dbReference type="AlphaFoldDB" id="A0A926DLE1"/>
<dbReference type="InterPro" id="IPR053924">
    <property type="entry name" value="RecX_HTH_2nd"/>
</dbReference>
<dbReference type="EMBL" id="JACRSU010000003">
    <property type="protein sequence ID" value="MBC8541103.1"/>
    <property type="molecule type" value="Genomic_DNA"/>
</dbReference>
<keyword evidence="4 5" id="KW-0963">Cytoplasm</keyword>
<comment type="similarity">
    <text evidence="2 5">Belongs to the RecX family.</text>
</comment>